<dbReference type="PANTHER" id="PTHR21037">
    <property type="entry name" value="39S RIBOSOMAL PROTEIN L14, MITOCHONDRIAL"/>
    <property type="match status" value="1"/>
</dbReference>
<accession>A0A8C7Y976</accession>
<feature type="region of interest" description="Disordered" evidence="1">
    <location>
        <begin position="36"/>
        <end position="56"/>
    </location>
</feature>
<name>A0A8C7Y976_9TELE</name>
<dbReference type="GeneTree" id="ENSGT00390000016548"/>
<evidence type="ECO:0000256" key="1">
    <source>
        <dbReference type="SAM" id="MobiDB-lite"/>
    </source>
</evidence>
<dbReference type="Pfam" id="PF17653">
    <property type="entry name" value="DUF5522"/>
    <property type="match status" value="1"/>
</dbReference>
<dbReference type="PANTHER" id="PTHR21037:SF2">
    <property type="entry name" value="SIMILAR TO NOVEL PROTEIN"/>
    <property type="match status" value="1"/>
</dbReference>
<evidence type="ECO:0000313" key="2">
    <source>
        <dbReference type="Ensembl" id="ENSOSIP00000024133.1"/>
    </source>
</evidence>
<dbReference type="Ensembl" id="ENSOSIT00000025487.1">
    <property type="protein sequence ID" value="ENSOSIP00000024133.1"/>
    <property type="gene ID" value="ENSOSIG00000012701.1"/>
</dbReference>
<reference evidence="2" key="2">
    <citation type="submission" date="2025-09" db="UniProtKB">
        <authorList>
            <consortium name="Ensembl"/>
        </authorList>
    </citation>
    <scope>IDENTIFICATION</scope>
</reference>
<dbReference type="AlphaFoldDB" id="A0A8C7Y976"/>
<proteinExistence type="predicted"/>
<protein>
    <submittedName>
        <fullName evidence="2">Chromosome 1 open reading frame 53</fullName>
    </submittedName>
</protein>
<organism evidence="2 3">
    <name type="scientific">Oryzias sinensis</name>
    <name type="common">Chinese medaka</name>
    <dbReference type="NCBI Taxonomy" id="183150"/>
    <lineage>
        <taxon>Eukaryota</taxon>
        <taxon>Metazoa</taxon>
        <taxon>Chordata</taxon>
        <taxon>Craniata</taxon>
        <taxon>Vertebrata</taxon>
        <taxon>Euteleostomi</taxon>
        <taxon>Actinopterygii</taxon>
        <taxon>Neopterygii</taxon>
        <taxon>Teleostei</taxon>
        <taxon>Neoteleostei</taxon>
        <taxon>Acanthomorphata</taxon>
        <taxon>Ovalentaria</taxon>
        <taxon>Atherinomorphae</taxon>
        <taxon>Beloniformes</taxon>
        <taxon>Adrianichthyidae</taxon>
        <taxon>Oryziinae</taxon>
        <taxon>Oryzias</taxon>
    </lineage>
</organism>
<dbReference type="Proteomes" id="UP000694383">
    <property type="component" value="Unplaced"/>
</dbReference>
<reference evidence="2" key="1">
    <citation type="submission" date="2025-08" db="UniProtKB">
        <authorList>
            <consortium name="Ensembl"/>
        </authorList>
    </citation>
    <scope>IDENTIFICATION</scope>
</reference>
<sequence length="128" mass="14399">KGSKEPIFWIDNLRQQCQTAALTIFPQYQQGNQSRQRSSCTAQINDGGAAAAREPSEEERAIHALHREACEAKQQMYLDPSSGFNVLTEYAHLQRGTCCGSACRHCPYGQVNVKDPAMKKRFNSLFYI</sequence>
<dbReference type="InterPro" id="IPR040807">
    <property type="entry name" value="DUF5522"/>
</dbReference>
<evidence type="ECO:0000313" key="3">
    <source>
        <dbReference type="Proteomes" id="UP000694383"/>
    </source>
</evidence>
<keyword evidence="3" id="KW-1185">Reference proteome</keyword>